<feature type="domain" description="Programmed cell death protein 2 C-terminal" evidence="2">
    <location>
        <begin position="338"/>
        <end position="477"/>
    </location>
</feature>
<feature type="region of interest" description="Disordered" evidence="1">
    <location>
        <begin position="371"/>
        <end position="394"/>
    </location>
</feature>
<proteinExistence type="predicted"/>
<feature type="compositionally biased region" description="Acidic residues" evidence="1">
    <location>
        <begin position="166"/>
        <end position="184"/>
    </location>
</feature>
<dbReference type="HOGENOM" id="CLU_034893_0_1_1"/>
<dbReference type="EMBL" id="CM000643">
    <property type="protein sequence ID" value="EED91275.1"/>
    <property type="molecule type" value="Genomic_DNA"/>
</dbReference>
<name>B8C467_THAPS</name>
<dbReference type="AlphaFoldDB" id="B8C467"/>
<feature type="compositionally biased region" description="Basic and acidic residues" evidence="1">
    <location>
        <begin position="151"/>
        <end position="165"/>
    </location>
</feature>
<reference evidence="3 4" key="2">
    <citation type="journal article" date="2008" name="Nature">
        <title>The Phaeodactylum genome reveals the evolutionary history of diatom genomes.</title>
        <authorList>
            <person name="Bowler C."/>
            <person name="Allen A.E."/>
            <person name="Badger J.H."/>
            <person name="Grimwood J."/>
            <person name="Jabbari K."/>
            <person name="Kuo A."/>
            <person name="Maheswari U."/>
            <person name="Martens C."/>
            <person name="Maumus F."/>
            <person name="Otillar R.P."/>
            <person name="Rayko E."/>
            <person name="Salamov A."/>
            <person name="Vandepoele K."/>
            <person name="Beszteri B."/>
            <person name="Gruber A."/>
            <person name="Heijde M."/>
            <person name="Katinka M."/>
            <person name="Mock T."/>
            <person name="Valentin K."/>
            <person name="Verret F."/>
            <person name="Berges J.A."/>
            <person name="Brownlee C."/>
            <person name="Cadoret J.P."/>
            <person name="Chiovitti A."/>
            <person name="Choi C.J."/>
            <person name="Coesel S."/>
            <person name="De Martino A."/>
            <person name="Detter J.C."/>
            <person name="Durkin C."/>
            <person name="Falciatore A."/>
            <person name="Fournet J."/>
            <person name="Haruta M."/>
            <person name="Huysman M.J."/>
            <person name="Jenkins B.D."/>
            <person name="Jiroutova K."/>
            <person name="Jorgensen R.E."/>
            <person name="Joubert Y."/>
            <person name="Kaplan A."/>
            <person name="Kroger N."/>
            <person name="Kroth P.G."/>
            <person name="La Roche J."/>
            <person name="Lindquist E."/>
            <person name="Lommer M."/>
            <person name="Martin-Jezequel V."/>
            <person name="Lopez P.J."/>
            <person name="Lucas S."/>
            <person name="Mangogna M."/>
            <person name="McGinnis K."/>
            <person name="Medlin L.K."/>
            <person name="Montsant A."/>
            <person name="Oudot-Le Secq M.P."/>
            <person name="Napoli C."/>
            <person name="Obornik M."/>
            <person name="Parker M.S."/>
            <person name="Petit J.L."/>
            <person name="Porcel B.M."/>
            <person name="Poulsen N."/>
            <person name="Robison M."/>
            <person name="Rychlewski L."/>
            <person name="Rynearson T.A."/>
            <person name="Schmutz J."/>
            <person name="Shapiro H."/>
            <person name="Siaut M."/>
            <person name="Stanley M."/>
            <person name="Sussman M.R."/>
            <person name="Taylor A.R."/>
            <person name="Vardi A."/>
            <person name="von Dassow P."/>
            <person name="Vyverman W."/>
            <person name="Willis A."/>
            <person name="Wyrwicz L.S."/>
            <person name="Rokhsar D.S."/>
            <person name="Weissenbach J."/>
            <person name="Armbrust E.V."/>
            <person name="Green B.R."/>
            <person name="Van de Peer Y."/>
            <person name="Grigoriev I.V."/>
        </authorList>
    </citation>
    <scope>NUCLEOTIDE SEQUENCE [LARGE SCALE GENOMIC DNA]</scope>
    <source>
        <strain evidence="3 4">CCMP1335</strain>
    </source>
</reference>
<dbReference type="Pfam" id="PF04194">
    <property type="entry name" value="PDCD2_C"/>
    <property type="match status" value="1"/>
</dbReference>
<dbReference type="STRING" id="35128.B8C467"/>
<evidence type="ECO:0000259" key="2">
    <source>
        <dbReference type="Pfam" id="PF04194"/>
    </source>
</evidence>
<dbReference type="RefSeq" id="XP_002291168.1">
    <property type="nucleotide sequence ID" value="XM_002291132.1"/>
</dbReference>
<feature type="compositionally biased region" description="Low complexity" evidence="1">
    <location>
        <begin position="378"/>
        <end position="389"/>
    </location>
</feature>
<dbReference type="PANTHER" id="PTHR12298">
    <property type="entry name" value="PCDC2 PROGRAMMED CELL DEATH PROTEIN 2 -RELATED"/>
    <property type="match status" value="1"/>
</dbReference>
<dbReference type="GO" id="GO:0005737">
    <property type="term" value="C:cytoplasm"/>
    <property type="evidence" value="ECO:0007669"/>
    <property type="project" value="InterPro"/>
</dbReference>
<organism evidence="3 4">
    <name type="scientific">Thalassiosira pseudonana</name>
    <name type="common">Marine diatom</name>
    <name type="synonym">Cyclotella nana</name>
    <dbReference type="NCBI Taxonomy" id="35128"/>
    <lineage>
        <taxon>Eukaryota</taxon>
        <taxon>Sar</taxon>
        <taxon>Stramenopiles</taxon>
        <taxon>Ochrophyta</taxon>
        <taxon>Bacillariophyta</taxon>
        <taxon>Coscinodiscophyceae</taxon>
        <taxon>Thalassiosirophycidae</taxon>
        <taxon>Thalassiosirales</taxon>
        <taxon>Thalassiosiraceae</taxon>
        <taxon>Thalassiosira</taxon>
    </lineage>
</organism>
<protein>
    <recommendedName>
        <fullName evidence="2">Programmed cell death protein 2 C-terminal domain-containing protein</fullName>
    </recommendedName>
</protein>
<evidence type="ECO:0000313" key="4">
    <source>
        <dbReference type="Proteomes" id="UP000001449"/>
    </source>
</evidence>
<feature type="region of interest" description="Disordered" evidence="1">
    <location>
        <begin position="478"/>
        <end position="506"/>
    </location>
</feature>
<dbReference type="eggNOG" id="KOG2061">
    <property type="taxonomic scope" value="Eukaryota"/>
</dbReference>
<evidence type="ECO:0000313" key="3">
    <source>
        <dbReference type="EMBL" id="EED91275.1"/>
    </source>
</evidence>
<dbReference type="GeneID" id="7453307"/>
<accession>B8C467</accession>
<feature type="region of interest" description="Disordered" evidence="1">
    <location>
        <begin position="312"/>
        <end position="333"/>
    </location>
</feature>
<dbReference type="PANTHER" id="PTHR12298:SF4">
    <property type="entry name" value="PROGRAMMED CELL DEATH PROTEIN 2"/>
    <property type="match status" value="1"/>
</dbReference>
<feature type="region of interest" description="Disordered" evidence="1">
    <location>
        <begin position="143"/>
        <end position="184"/>
    </location>
</feature>
<dbReference type="InParanoid" id="B8C467"/>
<feature type="compositionally biased region" description="Acidic residues" evidence="1">
    <location>
        <begin position="268"/>
        <end position="280"/>
    </location>
</feature>
<dbReference type="InterPro" id="IPR007320">
    <property type="entry name" value="PDCD2_C"/>
</dbReference>
<keyword evidence="4" id="KW-1185">Reference proteome</keyword>
<dbReference type="OMA" id="AMISKCE"/>
<dbReference type="Proteomes" id="UP000001449">
    <property type="component" value="Chromosome 6"/>
</dbReference>
<gene>
    <name evidence="3" type="ORF">THAPSDRAFT_6389</name>
</gene>
<dbReference type="PaxDb" id="35128-Thaps6389"/>
<reference evidence="3 4" key="1">
    <citation type="journal article" date="2004" name="Science">
        <title>The genome of the diatom Thalassiosira pseudonana: ecology, evolution, and metabolism.</title>
        <authorList>
            <person name="Armbrust E.V."/>
            <person name="Berges J.A."/>
            <person name="Bowler C."/>
            <person name="Green B.R."/>
            <person name="Martinez D."/>
            <person name="Putnam N.H."/>
            <person name="Zhou S."/>
            <person name="Allen A.E."/>
            <person name="Apt K.E."/>
            <person name="Bechner M."/>
            <person name="Brzezinski M.A."/>
            <person name="Chaal B.K."/>
            <person name="Chiovitti A."/>
            <person name="Davis A.K."/>
            <person name="Demarest M.S."/>
            <person name="Detter J.C."/>
            <person name="Glavina T."/>
            <person name="Goodstein D."/>
            <person name="Hadi M.Z."/>
            <person name="Hellsten U."/>
            <person name="Hildebrand M."/>
            <person name="Jenkins B.D."/>
            <person name="Jurka J."/>
            <person name="Kapitonov V.V."/>
            <person name="Kroger N."/>
            <person name="Lau W.W."/>
            <person name="Lane T.W."/>
            <person name="Larimer F.W."/>
            <person name="Lippmeier J.C."/>
            <person name="Lucas S."/>
            <person name="Medina M."/>
            <person name="Montsant A."/>
            <person name="Obornik M."/>
            <person name="Parker M.S."/>
            <person name="Palenik B."/>
            <person name="Pazour G.J."/>
            <person name="Richardson P.M."/>
            <person name="Rynearson T.A."/>
            <person name="Saito M.A."/>
            <person name="Schwartz D.C."/>
            <person name="Thamatrakoln K."/>
            <person name="Valentin K."/>
            <person name="Vardi A."/>
            <person name="Wilkerson F.P."/>
            <person name="Rokhsar D.S."/>
        </authorList>
    </citation>
    <scope>NUCLEOTIDE SEQUENCE [LARGE SCALE GENOMIC DNA]</scope>
    <source>
        <strain evidence="3 4">CCMP1335</strain>
    </source>
</reference>
<sequence length="506" mass="55525">MWSSGQDTSQTGEPILLLQPVDRCGGKHHNKHKASPSSSHIGGHPCFYEKDVQLLDDNAVGSALPKDGEVKCTLCNQPMHLLLQLNAPLDELDRTLYVFGCNQPSCHTSTSTETMLGGGGNRFRPCFGGGSVRCFRSQQPWKTSGGVDIKPSVEKVPPKVSKLEDNDWGDDDDDDWGDATCDDDDEWGASATISTKAKSQDITMDDLEAMISKCEMQSASKSKVKASSTNTASNNKQTVKVTSTAPSFCRYDLEMINEPCSKRINSNDSDDDDDDFDIDAEGANNTESKVNQLLSRYLSTEDDEEILSALKGGDISYSGGGGGDKGGERYERLPPEERAFVSFSKRLKRAPEQVARYAYGGVPLWSIPLPNKQRHQQQSKQQSKKNPNNKTHKQAVDFYPFPTVPDCVCGAKRMFEFQLLPSMLHVLDVDSANANKGNDNDDVMYLIKTGGMNWGSIAVYSCPESCDDSREEFLIVQNGDDAPVEKKMSGNDGNEDNDDTVGMDDN</sequence>
<dbReference type="KEGG" id="tps:THAPSDRAFT_6389"/>
<evidence type="ECO:0000256" key="1">
    <source>
        <dbReference type="SAM" id="MobiDB-lite"/>
    </source>
</evidence>
<feature type="compositionally biased region" description="Acidic residues" evidence="1">
    <location>
        <begin position="493"/>
        <end position="506"/>
    </location>
</feature>
<feature type="region of interest" description="Disordered" evidence="1">
    <location>
        <begin position="261"/>
        <end position="284"/>
    </location>
</feature>